<dbReference type="Proteomes" id="UP000679179">
    <property type="component" value="Unassembled WGS sequence"/>
</dbReference>
<protein>
    <submittedName>
        <fullName evidence="4">Heat-shock protein</fullName>
    </submittedName>
</protein>
<dbReference type="InterPro" id="IPR008978">
    <property type="entry name" value="HSP20-like_chaperone"/>
</dbReference>
<name>A0A919RYN4_9CLOT</name>
<evidence type="ECO:0000313" key="4">
    <source>
        <dbReference type="EMBL" id="GIM28955.1"/>
    </source>
</evidence>
<dbReference type="InterPro" id="IPR031107">
    <property type="entry name" value="Small_HSP"/>
</dbReference>
<dbReference type="SUPFAM" id="SSF49764">
    <property type="entry name" value="HSP20-like chaperones"/>
    <property type="match status" value="1"/>
</dbReference>
<evidence type="ECO:0000256" key="1">
    <source>
        <dbReference type="PROSITE-ProRule" id="PRU00285"/>
    </source>
</evidence>
<comment type="caution">
    <text evidence="4">The sequence shown here is derived from an EMBL/GenBank/DDBJ whole genome shotgun (WGS) entry which is preliminary data.</text>
</comment>
<dbReference type="Gene3D" id="2.60.40.790">
    <property type="match status" value="1"/>
</dbReference>
<dbReference type="AlphaFoldDB" id="A0A919RYN4"/>
<dbReference type="Pfam" id="PF00011">
    <property type="entry name" value="HSP20"/>
    <property type="match status" value="1"/>
</dbReference>
<evidence type="ECO:0000313" key="5">
    <source>
        <dbReference type="Proteomes" id="UP000679179"/>
    </source>
</evidence>
<keyword evidence="5" id="KW-1185">Reference proteome</keyword>
<comment type="similarity">
    <text evidence="1 2">Belongs to the small heat shock protein (HSP20) family.</text>
</comment>
<dbReference type="PROSITE" id="PS01031">
    <property type="entry name" value="SHSP"/>
    <property type="match status" value="1"/>
</dbReference>
<feature type="domain" description="SHSP" evidence="3">
    <location>
        <begin position="34"/>
        <end position="132"/>
    </location>
</feature>
<dbReference type="PANTHER" id="PTHR11527">
    <property type="entry name" value="HEAT-SHOCK PROTEIN 20 FAMILY MEMBER"/>
    <property type="match status" value="1"/>
</dbReference>
<reference evidence="4" key="1">
    <citation type="submission" date="2021-03" db="EMBL/GenBank/DDBJ databases">
        <title>Taxonomic study of Clostridium polyendosporum from meadow-gley soil under rice.</title>
        <authorList>
            <person name="Kobayashi H."/>
            <person name="Tanizawa Y."/>
            <person name="Yagura M."/>
        </authorList>
    </citation>
    <scope>NUCLEOTIDE SEQUENCE</scope>
    <source>
        <strain evidence="4">JCM 30710</strain>
    </source>
</reference>
<dbReference type="InterPro" id="IPR002068">
    <property type="entry name" value="A-crystallin/Hsp20_dom"/>
</dbReference>
<evidence type="ECO:0000259" key="3">
    <source>
        <dbReference type="PROSITE" id="PS01031"/>
    </source>
</evidence>
<sequence>MLSLLPMRSTNFMTSKEFFDLVWNDVFCEKKLPFLCNNENFKVDLQENDNYYIINADLPGVGKKDIEINYIDNFLVISAHRKKNIDHNFSTLVQEKPYGEFRRMFYVSDINLKKISTSFYNGELKLTIPKLK</sequence>
<gene>
    <name evidence="4" type="ORF">CPJCM30710_16210</name>
</gene>
<dbReference type="EMBL" id="BOPZ01000011">
    <property type="protein sequence ID" value="GIM28955.1"/>
    <property type="molecule type" value="Genomic_DNA"/>
</dbReference>
<proteinExistence type="inferred from homology"/>
<accession>A0A919RYN4</accession>
<dbReference type="RefSeq" id="WP_212903669.1">
    <property type="nucleotide sequence ID" value="NZ_BOPZ01000011.1"/>
</dbReference>
<evidence type="ECO:0000256" key="2">
    <source>
        <dbReference type="RuleBase" id="RU003616"/>
    </source>
</evidence>
<organism evidence="4 5">
    <name type="scientific">Clostridium polyendosporum</name>
    <dbReference type="NCBI Taxonomy" id="69208"/>
    <lineage>
        <taxon>Bacteria</taxon>
        <taxon>Bacillati</taxon>
        <taxon>Bacillota</taxon>
        <taxon>Clostridia</taxon>
        <taxon>Eubacteriales</taxon>
        <taxon>Clostridiaceae</taxon>
        <taxon>Clostridium</taxon>
    </lineage>
</organism>